<organism evidence="11 12">
    <name type="scientific">Alloalcanivorax profundimaris</name>
    <dbReference type="NCBI Taxonomy" id="2735259"/>
    <lineage>
        <taxon>Bacteria</taxon>
        <taxon>Pseudomonadati</taxon>
        <taxon>Pseudomonadota</taxon>
        <taxon>Gammaproteobacteria</taxon>
        <taxon>Oceanospirillales</taxon>
        <taxon>Alcanivoracaceae</taxon>
        <taxon>Alloalcanivorax</taxon>
    </lineage>
</organism>
<dbReference type="EMBL" id="ARXX01000022">
    <property type="protein sequence ID" value="MBF5056413.1"/>
    <property type="molecule type" value="Genomic_DNA"/>
</dbReference>
<comment type="subcellular location">
    <subcellularLocation>
        <location evidence="1 9">Cell inner membrane</location>
        <topology evidence="1 9">Multi-pass membrane protein</topology>
    </subcellularLocation>
</comment>
<keyword evidence="5 9" id="KW-0812">Transmembrane</keyword>
<evidence type="ECO:0000313" key="12">
    <source>
        <dbReference type="Proteomes" id="UP000662703"/>
    </source>
</evidence>
<evidence type="ECO:0000256" key="8">
    <source>
        <dbReference type="ARBA" id="ARBA00038436"/>
    </source>
</evidence>
<evidence type="ECO:0000256" key="2">
    <source>
        <dbReference type="ARBA" id="ARBA00022448"/>
    </source>
</evidence>
<dbReference type="Proteomes" id="UP000662703">
    <property type="component" value="Unassembled WGS sequence"/>
</dbReference>
<feature type="transmembrane region" description="Helical" evidence="9">
    <location>
        <begin position="128"/>
        <end position="148"/>
    </location>
</feature>
<keyword evidence="3" id="KW-1003">Cell membrane</keyword>
<dbReference type="PANTHER" id="PTHR35011:SF10">
    <property type="entry name" value="TRAP TRANSPORTER SMALL PERMEASE PROTEIN"/>
    <property type="match status" value="1"/>
</dbReference>
<reference evidence="11 12" key="1">
    <citation type="submission" date="2012-09" db="EMBL/GenBank/DDBJ databases">
        <title>Genome Sequence of alkane-degrading Bacterium Alcanivorax sp. 521-1.</title>
        <authorList>
            <person name="Lai Q."/>
            <person name="Shao Z."/>
        </authorList>
    </citation>
    <scope>NUCLEOTIDE SEQUENCE [LARGE SCALE GENOMIC DNA]</scope>
    <source>
        <strain evidence="11 12">521-1</strain>
    </source>
</reference>
<keyword evidence="7 9" id="KW-0472">Membrane</keyword>
<feature type="domain" description="Tripartite ATP-independent periplasmic transporters DctQ component" evidence="10">
    <location>
        <begin position="25"/>
        <end position="155"/>
    </location>
</feature>
<keyword evidence="12" id="KW-1185">Reference proteome</keyword>
<keyword evidence="4 9" id="KW-0997">Cell inner membrane</keyword>
<evidence type="ECO:0000256" key="1">
    <source>
        <dbReference type="ARBA" id="ARBA00004429"/>
    </source>
</evidence>
<protein>
    <recommendedName>
        <fullName evidence="9">TRAP transporter small permease protein</fullName>
    </recommendedName>
</protein>
<dbReference type="Pfam" id="PF04290">
    <property type="entry name" value="DctQ"/>
    <property type="match status" value="1"/>
</dbReference>
<evidence type="ECO:0000259" key="10">
    <source>
        <dbReference type="Pfam" id="PF04290"/>
    </source>
</evidence>
<dbReference type="RefSeq" id="WP_194864914.1">
    <property type="nucleotide sequence ID" value="NZ_ARXX01000022.1"/>
</dbReference>
<evidence type="ECO:0000256" key="3">
    <source>
        <dbReference type="ARBA" id="ARBA00022475"/>
    </source>
</evidence>
<gene>
    <name evidence="11" type="ORF">Y5W_01707</name>
</gene>
<name>A0ABS0AQK9_9GAMM</name>
<comment type="caution">
    <text evidence="11">The sequence shown here is derived from an EMBL/GenBank/DDBJ whole genome shotgun (WGS) entry which is preliminary data.</text>
</comment>
<dbReference type="InterPro" id="IPR007387">
    <property type="entry name" value="TRAP_DctQ"/>
</dbReference>
<evidence type="ECO:0000256" key="5">
    <source>
        <dbReference type="ARBA" id="ARBA00022692"/>
    </source>
</evidence>
<evidence type="ECO:0000256" key="7">
    <source>
        <dbReference type="ARBA" id="ARBA00023136"/>
    </source>
</evidence>
<comment type="function">
    <text evidence="9">Part of the tripartite ATP-independent periplasmic (TRAP) transport system.</text>
</comment>
<keyword evidence="6 9" id="KW-1133">Transmembrane helix</keyword>
<evidence type="ECO:0000256" key="9">
    <source>
        <dbReference type="RuleBase" id="RU369079"/>
    </source>
</evidence>
<evidence type="ECO:0000256" key="4">
    <source>
        <dbReference type="ARBA" id="ARBA00022519"/>
    </source>
</evidence>
<keyword evidence="2 9" id="KW-0813">Transport</keyword>
<feature type="transmembrane region" description="Helical" evidence="9">
    <location>
        <begin position="46"/>
        <end position="66"/>
    </location>
</feature>
<accession>A0ABS0AQK9</accession>
<comment type="subunit">
    <text evidence="9">The complex comprises the extracytoplasmic solute receptor protein and the two transmembrane proteins.</text>
</comment>
<comment type="similarity">
    <text evidence="8 9">Belongs to the TRAP transporter small permease family.</text>
</comment>
<feature type="transmembrane region" description="Helical" evidence="9">
    <location>
        <begin position="12"/>
        <end position="34"/>
    </location>
</feature>
<dbReference type="PANTHER" id="PTHR35011">
    <property type="entry name" value="2,3-DIKETO-L-GULONATE TRAP TRANSPORTER SMALL PERMEASE PROTEIN YIAM"/>
    <property type="match status" value="1"/>
</dbReference>
<proteinExistence type="inferred from homology"/>
<sequence length="156" mass="16536">MAGVILRRLSLGFALAGGAIVLVLIAMSLVSLVGRKLFSAPIPGDIEVLQMAIAVAVTAFLPLCEMTDNHIRVDLVAGFLPAPVNRALLAIGHLLLAAAAGLMGWRTFLLMQNSQDYGSTSTMLGVPLWWPQGLMVPSLALLALCGLYRAAREIRS</sequence>
<feature type="transmembrane region" description="Helical" evidence="9">
    <location>
        <begin position="87"/>
        <end position="108"/>
    </location>
</feature>
<evidence type="ECO:0000313" key="11">
    <source>
        <dbReference type="EMBL" id="MBF5056413.1"/>
    </source>
</evidence>
<evidence type="ECO:0000256" key="6">
    <source>
        <dbReference type="ARBA" id="ARBA00022989"/>
    </source>
</evidence>
<dbReference type="InterPro" id="IPR055348">
    <property type="entry name" value="DctQ"/>
</dbReference>